<dbReference type="AlphaFoldDB" id="A0A852V8N1"/>
<dbReference type="PANTHER" id="PTHR43283">
    <property type="entry name" value="BETA-LACTAMASE-RELATED"/>
    <property type="match status" value="1"/>
</dbReference>
<evidence type="ECO:0000313" key="4">
    <source>
        <dbReference type="Proteomes" id="UP000576393"/>
    </source>
</evidence>
<dbReference type="SUPFAM" id="SSF56601">
    <property type="entry name" value="beta-lactamase/transpeptidase-like"/>
    <property type="match status" value="1"/>
</dbReference>
<gene>
    <name evidence="3" type="ORF">HDA43_004646</name>
</gene>
<dbReference type="Gene3D" id="3.40.710.10">
    <property type="entry name" value="DD-peptidase/beta-lactamase superfamily"/>
    <property type="match status" value="1"/>
</dbReference>
<dbReference type="Pfam" id="PF00144">
    <property type="entry name" value="Beta-lactamase"/>
    <property type="match status" value="1"/>
</dbReference>
<evidence type="ECO:0000313" key="3">
    <source>
        <dbReference type="EMBL" id="NYF42445.1"/>
    </source>
</evidence>
<reference evidence="3 4" key="1">
    <citation type="submission" date="2020-07" db="EMBL/GenBank/DDBJ databases">
        <title>Sequencing the genomes of 1000 actinobacteria strains.</title>
        <authorList>
            <person name="Klenk H.-P."/>
        </authorList>
    </citation>
    <scope>NUCLEOTIDE SEQUENCE [LARGE SCALE GENOMIC DNA]</scope>
    <source>
        <strain evidence="3 4">DSM 45763</strain>
    </source>
</reference>
<dbReference type="InterPro" id="IPR012338">
    <property type="entry name" value="Beta-lactam/transpept-like"/>
</dbReference>
<sequence length="378" mass="40745">MPKGLLAACVTTTAVTFALPATTAAAPPPASVRYAPAEPASSDLVRPSGNPVTLRSAPRPLPVRYTFGGKTHTLDDFLARTRTNGFVVLDDQKIVYERYDGAGRDTRFQSWSVGKSFTSAAVGIALGEGRIHSIGDPVTRYLPELRGSGYDGVSIRDLLRMSSGIEWDERTDVLRTHLAALRGRSVGELAARRVNGWKPGTRFEYTSMNSFVLARLVSRATGVPYHRYVEKMIWKPAGMASTARITHDGDGDSLGYCCYHATDRDFARFGLLYLNNGRAHGRQVVPASWVRGSTRPSAPFNPAYGLHWWLGEGGEGDFMAAGFGGQYIYVSPGKRVVIVKSSVSGPRGDGDGGLSGPADQGETLTAFRAVAAEVARTR</sequence>
<feature type="domain" description="Beta-lactamase-related" evidence="2">
    <location>
        <begin position="85"/>
        <end position="340"/>
    </location>
</feature>
<dbReference type="EMBL" id="JACCCO010000002">
    <property type="protein sequence ID" value="NYF42445.1"/>
    <property type="molecule type" value="Genomic_DNA"/>
</dbReference>
<evidence type="ECO:0000259" key="2">
    <source>
        <dbReference type="Pfam" id="PF00144"/>
    </source>
</evidence>
<protein>
    <submittedName>
        <fullName evidence="3">CubicO group peptidase (Beta-lactamase class C family)</fullName>
    </submittedName>
</protein>
<dbReference type="Proteomes" id="UP000576393">
    <property type="component" value="Unassembled WGS sequence"/>
</dbReference>
<dbReference type="PANTHER" id="PTHR43283:SF14">
    <property type="entry name" value="BLL8153 PROTEIN"/>
    <property type="match status" value="1"/>
</dbReference>
<organism evidence="3 4">
    <name type="scientific">Streptosporangium sandarakinum</name>
    <dbReference type="NCBI Taxonomy" id="1260955"/>
    <lineage>
        <taxon>Bacteria</taxon>
        <taxon>Bacillati</taxon>
        <taxon>Actinomycetota</taxon>
        <taxon>Actinomycetes</taxon>
        <taxon>Streptosporangiales</taxon>
        <taxon>Streptosporangiaceae</taxon>
        <taxon>Streptosporangium</taxon>
    </lineage>
</organism>
<keyword evidence="4" id="KW-1185">Reference proteome</keyword>
<accession>A0A852V8N1</accession>
<dbReference type="RefSeq" id="WP_179825037.1">
    <property type="nucleotide sequence ID" value="NZ_JACCCO010000002.1"/>
</dbReference>
<proteinExistence type="predicted"/>
<evidence type="ECO:0000256" key="1">
    <source>
        <dbReference type="SAM" id="SignalP"/>
    </source>
</evidence>
<feature type="signal peptide" evidence="1">
    <location>
        <begin position="1"/>
        <end position="26"/>
    </location>
</feature>
<feature type="chain" id="PRO_5032378730" evidence="1">
    <location>
        <begin position="27"/>
        <end position="378"/>
    </location>
</feature>
<keyword evidence="1" id="KW-0732">Signal</keyword>
<dbReference type="InterPro" id="IPR050789">
    <property type="entry name" value="Diverse_Enzym_Activities"/>
</dbReference>
<comment type="caution">
    <text evidence="3">The sequence shown here is derived from an EMBL/GenBank/DDBJ whole genome shotgun (WGS) entry which is preliminary data.</text>
</comment>
<dbReference type="InterPro" id="IPR001466">
    <property type="entry name" value="Beta-lactam-related"/>
</dbReference>
<name>A0A852V8N1_9ACTN</name>